<evidence type="ECO:0008006" key="7">
    <source>
        <dbReference type="Google" id="ProtNLM"/>
    </source>
</evidence>
<dbReference type="RefSeq" id="WP_263995612.1">
    <property type="nucleotide sequence ID" value="NZ_JACKVK010000005.1"/>
</dbReference>
<feature type="transmembrane region" description="Helical" evidence="4">
    <location>
        <begin position="60"/>
        <end position="83"/>
    </location>
</feature>
<keyword evidence="6" id="KW-1185">Reference proteome</keyword>
<dbReference type="PANTHER" id="PTHR37042:SF4">
    <property type="entry name" value="OUTER MEMBRANE PROTEIN RV1973"/>
    <property type="match status" value="1"/>
</dbReference>
<dbReference type="EMBL" id="JACKVK010000005">
    <property type="protein sequence ID" value="MCV7420848.1"/>
    <property type="molecule type" value="Genomic_DNA"/>
</dbReference>
<organism evidence="5 6">
    <name type="scientific">Mycobacterium yunnanensis</name>
    <dbReference type="NCBI Taxonomy" id="368477"/>
    <lineage>
        <taxon>Bacteria</taxon>
        <taxon>Bacillati</taxon>
        <taxon>Actinomycetota</taxon>
        <taxon>Actinomycetes</taxon>
        <taxon>Mycobacteriales</taxon>
        <taxon>Mycobacteriaceae</taxon>
        <taxon>Mycobacterium</taxon>
    </lineage>
</organism>
<dbReference type="Proteomes" id="UP001141629">
    <property type="component" value="Unassembled WGS sequence"/>
</dbReference>
<gene>
    <name evidence="5" type="ORF">H7K45_09890</name>
</gene>
<keyword evidence="4" id="KW-0812">Transmembrane</keyword>
<reference evidence="5" key="2">
    <citation type="journal article" date="2022" name="BMC Genomics">
        <title>Comparative genome analysis of mycobacteria focusing on tRNA and non-coding RNA.</title>
        <authorList>
            <person name="Behra P.R.K."/>
            <person name="Pettersson B.M.F."/>
            <person name="Ramesh M."/>
            <person name="Das S."/>
            <person name="Dasgupta S."/>
            <person name="Kirsebom L.A."/>
        </authorList>
    </citation>
    <scope>NUCLEOTIDE SEQUENCE</scope>
    <source>
        <strain evidence="5">DSM 44838</strain>
    </source>
</reference>
<evidence type="ECO:0000313" key="6">
    <source>
        <dbReference type="Proteomes" id="UP001141629"/>
    </source>
</evidence>
<protein>
    <recommendedName>
        <fullName evidence="7">Mce-associated membrane protein</fullName>
    </recommendedName>
</protein>
<keyword evidence="2 4" id="KW-0472">Membrane</keyword>
<evidence type="ECO:0000256" key="2">
    <source>
        <dbReference type="ARBA" id="ARBA00023136"/>
    </source>
</evidence>
<dbReference type="AlphaFoldDB" id="A0A9X3C0S4"/>
<name>A0A9X3C0S4_9MYCO</name>
<dbReference type="PANTHER" id="PTHR37042">
    <property type="entry name" value="OUTER MEMBRANE PROTEIN RV1973"/>
    <property type="match status" value="1"/>
</dbReference>
<feature type="compositionally biased region" description="Basic and acidic residues" evidence="3">
    <location>
        <begin position="11"/>
        <end position="20"/>
    </location>
</feature>
<evidence type="ECO:0000256" key="3">
    <source>
        <dbReference type="SAM" id="MobiDB-lite"/>
    </source>
</evidence>
<evidence type="ECO:0000313" key="5">
    <source>
        <dbReference type="EMBL" id="MCV7420848.1"/>
    </source>
</evidence>
<comment type="subcellular location">
    <subcellularLocation>
        <location evidence="1">Membrane</location>
    </subcellularLocation>
</comment>
<proteinExistence type="predicted"/>
<reference evidence="5" key="1">
    <citation type="submission" date="2020-07" db="EMBL/GenBank/DDBJ databases">
        <authorList>
            <person name="Pettersson B.M.F."/>
            <person name="Behra P.R.K."/>
            <person name="Ramesh M."/>
            <person name="Das S."/>
            <person name="Dasgupta S."/>
            <person name="Kirsebom L.A."/>
        </authorList>
    </citation>
    <scope>NUCLEOTIDE SEQUENCE</scope>
    <source>
        <strain evidence="5">DSM 44838</strain>
    </source>
</reference>
<keyword evidence="4" id="KW-1133">Transmembrane helix</keyword>
<comment type="caution">
    <text evidence="5">The sequence shown here is derived from an EMBL/GenBank/DDBJ whole genome shotgun (WGS) entry which is preliminary data.</text>
</comment>
<feature type="region of interest" description="Disordered" evidence="3">
    <location>
        <begin position="1"/>
        <end position="49"/>
    </location>
</feature>
<accession>A0A9X3C0S4</accession>
<sequence>MEGDAGTSRLNPHDIPRESDASVESDAESQARSDLPQDQPAEVAATDDVARRPERFGRGWLVAICLALLVLTAGAGVGGYLALKSHDQSEAIAREDATALQRAKECVQATQAPDVAAMTASQTKVIECATGDFGVQANLFASMLVEAYQAANVSVQVSDMRGAVEKHNDDGSVDVLVAVRVKVTNSQAADQEQGYRLRVNMAPADGTYKINRLDQVTS</sequence>
<evidence type="ECO:0000256" key="4">
    <source>
        <dbReference type="SAM" id="Phobius"/>
    </source>
</evidence>
<dbReference type="GO" id="GO:0016020">
    <property type="term" value="C:membrane"/>
    <property type="evidence" value="ECO:0007669"/>
    <property type="project" value="UniProtKB-SubCell"/>
</dbReference>
<evidence type="ECO:0000256" key="1">
    <source>
        <dbReference type="ARBA" id="ARBA00004370"/>
    </source>
</evidence>